<name>A0A086YCC0_9RHOB</name>
<reference evidence="8 9" key="1">
    <citation type="submission" date="2014-03" db="EMBL/GenBank/DDBJ databases">
        <title>Genome of Haematobacter massiliensis CCUG 47968.</title>
        <authorList>
            <person name="Wang D."/>
            <person name="Wang G."/>
        </authorList>
    </citation>
    <scope>NUCLEOTIDE SEQUENCE [LARGE SCALE GENOMIC DNA]</scope>
    <source>
        <strain evidence="8 9">CCUG 47968</strain>
    </source>
</reference>
<dbReference type="PANTHER" id="PTHR21716">
    <property type="entry name" value="TRANSMEMBRANE PROTEIN"/>
    <property type="match status" value="1"/>
</dbReference>
<dbReference type="EMBL" id="JGYG01000001">
    <property type="protein sequence ID" value="KFI31920.1"/>
    <property type="molecule type" value="Genomic_DNA"/>
</dbReference>
<dbReference type="GO" id="GO:0055085">
    <property type="term" value="P:transmembrane transport"/>
    <property type="evidence" value="ECO:0007669"/>
    <property type="project" value="TreeGrafter"/>
</dbReference>
<keyword evidence="9" id="KW-1185">Reference proteome</keyword>
<comment type="caution">
    <text evidence="8">The sequence shown here is derived from an EMBL/GenBank/DDBJ whole genome shotgun (WGS) entry which is preliminary data.</text>
</comment>
<dbReference type="GO" id="GO:0005886">
    <property type="term" value="C:plasma membrane"/>
    <property type="evidence" value="ECO:0007669"/>
    <property type="project" value="UniProtKB-SubCell"/>
</dbReference>
<keyword evidence="5" id="KW-0812">Transmembrane</keyword>
<evidence type="ECO:0000256" key="3">
    <source>
        <dbReference type="ARBA" id="ARBA00022448"/>
    </source>
</evidence>
<evidence type="ECO:0000256" key="5">
    <source>
        <dbReference type="ARBA" id="ARBA00022692"/>
    </source>
</evidence>
<dbReference type="InterPro" id="IPR002549">
    <property type="entry name" value="AI-2E-like"/>
</dbReference>
<proteinExistence type="inferred from homology"/>
<dbReference type="STRING" id="195105.CN97_05770"/>
<sequence>MELTVKEQVKYWGIAALVFLLLLWVLGDVILPFVIGGAIAYFLDPLADRLERIGLSRLMATVIISLAALMVFTMLLLLVLPMVIQQGASLIEAAPSYVDAIQRYIDLHYPQLLDEQSTMRQTLNTVAAAVQDRVSVFADTVLQSLFGVINAAIFIVVVPVVAFYMLLDWDRMVARVRSLLPREHAPTIYRLAGEINLALAGFIRGQLTVCIILGAWYGLALMGVGLQYGLFIGVFAGMIAFIPYLGTFMGGVTSIGVALFQYWNDPFWIFVVVGIFVVGQMVEGNYLTPKLVGESVGLHPVWLLFALSAFGALFGFVGMLVAVPVSAAIGVICRFLVERYKDSRLYRGAPRPLDLDDL</sequence>
<dbReference type="RefSeq" id="WP_035706018.1">
    <property type="nucleotide sequence ID" value="NZ_CAMIFG010000120.1"/>
</dbReference>
<keyword evidence="6" id="KW-1133">Transmembrane helix</keyword>
<keyword evidence="7" id="KW-0472">Membrane</keyword>
<evidence type="ECO:0000256" key="6">
    <source>
        <dbReference type="ARBA" id="ARBA00022989"/>
    </source>
</evidence>
<accession>A0A086YCC0</accession>
<dbReference type="Proteomes" id="UP000028826">
    <property type="component" value="Unassembled WGS sequence"/>
</dbReference>
<keyword evidence="4" id="KW-1003">Cell membrane</keyword>
<evidence type="ECO:0000256" key="4">
    <source>
        <dbReference type="ARBA" id="ARBA00022475"/>
    </source>
</evidence>
<organism evidence="8 9">
    <name type="scientific">Haematobacter massiliensis</name>
    <dbReference type="NCBI Taxonomy" id="195105"/>
    <lineage>
        <taxon>Bacteria</taxon>
        <taxon>Pseudomonadati</taxon>
        <taxon>Pseudomonadota</taxon>
        <taxon>Alphaproteobacteria</taxon>
        <taxon>Rhodobacterales</taxon>
        <taxon>Paracoccaceae</taxon>
        <taxon>Haematobacter</taxon>
    </lineage>
</organism>
<dbReference type="PANTHER" id="PTHR21716:SF53">
    <property type="entry name" value="PERMEASE PERM-RELATED"/>
    <property type="match status" value="1"/>
</dbReference>
<dbReference type="Pfam" id="PF01594">
    <property type="entry name" value="AI-2E_transport"/>
    <property type="match status" value="1"/>
</dbReference>
<dbReference type="OrthoDB" id="5792512at2"/>
<evidence type="ECO:0000256" key="2">
    <source>
        <dbReference type="ARBA" id="ARBA00009773"/>
    </source>
</evidence>
<evidence type="ECO:0000256" key="1">
    <source>
        <dbReference type="ARBA" id="ARBA00004651"/>
    </source>
</evidence>
<keyword evidence="3" id="KW-0813">Transport</keyword>
<gene>
    <name evidence="8" type="ORF">CN97_05770</name>
</gene>
<comment type="similarity">
    <text evidence="2">Belongs to the autoinducer-2 exporter (AI-2E) (TC 2.A.86) family.</text>
</comment>
<protein>
    <submittedName>
        <fullName evidence="8">Membrane protein</fullName>
    </submittedName>
</protein>
<evidence type="ECO:0000313" key="9">
    <source>
        <dbReference type="Proteomes" id="UP000028826"/>
    </source>
</evidence>
<dbReference type="AlphaFoldDB" id="A0A086YCC0"/>
<dbReference type="eggNOG" id="COG0628">
    <property type="taxonomic scope" value="Bacteria"/>
</dbReference>
<evidence type="ECO:0000256" key="7">
    <source>
        <dbReference type="ARBA" id="ARBA00023136"/>
    </source>
</evidence>
<evidence type="ECO:0000313" key="8">
    <source>
        <dbReference type="EMBL" id="KFI31920.1"/>
    </source>
</evidence>
<comment type="subcellular location">
    <subcellularLocation>
        <location evidence="1">Cell membrane</location>
        <topology evidence="1">Multi-pass membrane protein</topology>
    </subcellularLocation>
</comment>